<keyword evidence="1" id="KW-0812">Transmembrane</keyword>
<organism evidence="2 3">
    <name type="scientific">Kingella potus</name>
    <dbReference type="NCBI Taxonomy" id="265175"/>
    <lineage>
        <taxon>Bacteria</taxon>
        <taxon>Pseudomonadati</taxon>
        <taxon>Pseudomonadota</taxon>
        <taxon>Betaproteobacteria</taxon>
        <taxon>Neisseriales</taxon>
        <taxon>Neisseriaceae</taxon>
        <taxon>Kingella</taxon>
    </lineage>
</organism>
<dbReference type="OrthoDB" id="9909974at2"/>
<proteinExistence type="predicted"/>
<keyword evidence="3" id="KW-1185">Reference proteome</keyword>
<keyword evidence="1" id="KW-1133">Transmembrane helix</keyword>
<feature type="transmembrane region" description="Helical" evidence="1">
    <location>
        <begin position="6"/>
        <end position="29"/>
    </location>
</feature>
<dbReference type="EMBL" id="UGJJ01000001">
    <property type="protein sequence ID" value="STR00349.1"/>
    <property type="molecule type" value="Genomic_DNA"/>
</dbReference>
<evidence type="ECO:0000313" key="2">
    <source>
        <dbReference type="EMBL" id="STR00349.1"/>
    </source>
</evidence>
<keyword evidence="1" id="KW-0472">Membrane</keyword>
<accession>A0A377QZS1</accession>
<feature type="transmembrane region" description="Helical" evidence="1">
    <location>
        <begin position="61"/>
        <end position="83"/>
    </location>
</feature>
<name>A0A377QZS1_9NEIS</name>
<reference evidence="2 3" key="1">
    <citation type="submission" date="2018-06" db="EMBL/GenBank/DDBJ databases">
        <authorList>
            <consortium name="Pathogen Informatics"/>
            <person name="Doyle S."/>
        </authorList>
    </citation>
    <scope>NUCLEOTIDE SEQUENCE [LARGE SCALE GENOMIC DNA]</scope>
    <source>
        <strain evidence="2 3">NCTC13336</strain>
    </source>
</reference>
<dbReference type="AlphaFoldDB" id="A0A377QZS1"/>
<sequence length="184" mass="21486">MPSHLIPALMCLTGVLFMLANFSILPAVWRGKNRSFAPFFGALLWCAGIRDIQRQHDISNYWYAAALLDIGVWLLPLMIWVHLNHAWQHSAFRRVAQFERNDGGGYYRLSFYRNGDAVLSYRQARENRSRTWHWERTDTQWRIGSLYHQITAEQQDRHLVFAGHTAGQQDGMLEHLVGQTFVQK</sequence>
<protein>
    <submittedName>
        <fullName evidence="2">Uncharacterized protein</fullName>
    </submittedName>
</protein>
<gene>
    <name evidence="2" type="ORF">NCTC13336_00551</name>
</gene>
<feature type="transmembrane region" description="Helical" evidence="1">
    <location>
        <begin position="36"/>
        <end position="55"/>
    </location>
</feature>
<dbReference type="Proteomes" id="UP000254293">
    <property type="component" value="Unassembled WGS sequence"/>
</dbReference>
<evidence type="ECO:0000256" key="1">
    <source>
        <dbReference type="SAM" id="Phobius"/>
    </source>
</evidence>
<evidence type="ECO:0000313" key="3">
    <source>
        <dbReference type="Proteomes" id="UP000254293"/>
    </source>
</evidence>
<dbReference type="RefSeq" id="WP_115307633.1">
    <property type="nucleotide sequence ID" value="NZ_CP091516.1"/>
</dbReference>